<evidence type="ECO:0000313" key="7">
    <source>
        <dbReference type="Proteomes" id="UP000070409"/>
    </source>
</evidence>
<feature type="domain" description="FtsK" evidence="5">
    <location>
        <begin position="80"/>
        <end position="272"/>
    </location>
</feature>
<evidence type="ECO:0000256" key="1">
    <source>
        <dbReference type="ARBA" id="ARBA00022741"/>
    </source>
</evidence>
<evidence type="ECO:0000256" key="2">
    <source>
        <dbReference type="ARBA" id="ARBA00022840"/>
    </source>
</evidence>
<dbReference type="PANTHER" id="PTHR22683">
    <property type="entry name" value="SPORULATION PROTEIN RELATED"/>
    <property type="match status" value="1"/>
</dbReference>
<dbReference type="SMART" id="SM00382">
    <property type="entry name" value="AAA"/>
    <property type="match status" value="1"/>
</dbReference>
<evidence type="ECO:0000259" key="5">
    <source>
        <dbReference type="PROSITE" id="PS50901"/>
    </source>
</evidence>
<proteinExistence type="predicted"/>
<keyword evidence="2 3" id="KW-0067">ATP-binding</keyword>
<dbReference type="EMBL" id="LSRE01000011">
    <property type="protein sequence ID" value="KXO98947.1"/>
    <property type="molecule type" value="Genomic_DNA"/>
</dbReference>
<dbReference type="InterPro" id="IPR003593">
    <property type="entry name" value="AAA+_ATPase"/>
</dbReference>
<dbReference type="PANTHER" id="PTHR22683:SF41">
    <property type="entry name" value="DNA TRANSLOCASE FTSK"/>
    <property type="match status" value="1"/>
</dbReference>
<gene>
    <name evidence="6" type="ORF">AXK61_18565</name>
</gene>
<accession>A0A137ZLC9</accession>
<keyword evidence="7" id="KW-1185">Reference proteome</keyword>
<keyword evidence="1 3" id="KW-0547">Nucleotide-binding</keyword>
<feature type="region of interest" description="Disordered" evidence="4">
    <location>
        <begin position="361"/>
        <end position="391"/>
    </location>
</feature>
<evidence type="ECO:0000313" key="6">
    <source>
        <dbReference type="EMBL" id="KXO98947.1"/>
    </source>
</evidence>
<dbReference type="InterPro" id="IPR050206">
    <property type="entry name" value="FtsK/SpoIIIE/SftA"/>
</dbReference>
<sequence>MTLDAVRKAVPGLRQALRAPDLEVTSRGVWPVLHLNTRKLVRSYPAQNPLSADRMYLPRTEAERYACASEVRLFLGVTEDGEVIAPKLATRSHAAIYGMTNSGKSTLMSVIARSLAAQGCEVWLADGKGTPEFRQLYLDRVPGITHLSVATPATMHATVHKLLELYRFRRDLGDELVQRGVTDIRWTRVVLIWDEMGAFLNSALSDGADPVARKNAEYTVNWLAEVAAKSRAYGVHLLVAGQHVYSAALPSKLRENLSIRVVLGRASDVHIQRLFEEDVRDAAKAAREGIEPGMRGRGIVQADDGGVVQMQAFYNDAAASAALDRAMAGTPRLTRWGHLFPVEPDAAGGAGRMAAVGWLGRRRQARARRHRRGPRNRRARQTQHRDRRART</sequence>
<dbReference type="InterPro" id="IPR027417">
    <property type="entry name" value="P-loop_NTPase"/>
</dbReference>
<protein>
    <recommendedName>
        <fullName evidence="5">FtsK domain-containing protein</fullName>
    </recommendedName>
</protein>
<dbReference type="SUPFAM" id="SSF52540">
    <property type="entry name" value="P-loop containing nucleoside triphosphate hydrolases"/>
    <property type="match status" value="1"/>
</dbReference>
<name>A0A137ZLC9_9ACTN</name>
<dbReference type="Gene3D" id="3.40.50.300">
    <property type="entry name" value="P-loop containing nucleotide triphosphate hydrolases"/>
    <property type="match status" value="1"/>
</dbReference>
<dbReference type="PROSITE" id="PS50901">
    <property type="entry name" value="FTSK"/>
    <property type="match status" value="1"/>
</dbReference>
<comment type="caution">
    <text evidence="6">The sequence shown here is derived from an EMBL/GenBank/DDBJ whole genome shotgun (WGS) entry which is preliminary data.</text>
</comment>
<reference evidence="6 7" key="1">
    <citation type="submission" date="2016-02" db="EMBL/GenBank/DDBJ databases">
        <authorList>
            <person name="Teng J.L."/>
            <person name="Tang Y."/>
            <person name="Huang Y."/>
            <person name="Guo F."/>
            <person name="Wei W."/>
            <person name="Chen J.H."/>
            <person name="Wong S.Y."/>
            <person name="Lau S.K."/>
            <person name="Woo P.C."/>
        </authorList>
    </citation>
    <scope>NUCLEOTIDE SEQUENCE [LARGE SCALE GENOMIC DNA]</scope>
    <source>
        <strain evidence="6 7">JCM 13375</strain>
    </source>
</reference>
<evidence type="ECO:0000256" key="3">
    <source>
        <dbReference type="PROSITE-ProRule" id="PRU00289"/>
    </source>
</evidence>
<dbReference type="InterPro" id="IPR002543">
    <property type="entry name" value="FtsK_dom"/>
</dbReference>
<feature type="binding site" evidence="3">
    <location>
        <begin position="98"/>
        <end position="105"/>
    </location>
    <ligand>
        <name>ATP</name>
        <dbReference type="ChEBI" id="CHEBI:30616"/>
    </ligand>
</feature>
<organism evidence="6 7">
    <name type="scientific">Tsukamurella pseudospumae</name>
    <dbReference type="NCBI Taxonomy" id="239498"/>
    <lineage>
        <taxon>Bacteria</taxon>
        <taxon>Bacillati</taxon>
        <taxon>Actinomycetota</taxon>
        <taxon>Actinomycetes</taxon>
        <taxon>Mycobacteriales</taxon>
        <taxon>Tsukamurellaceae</taxon>
        <taxon>Tsukamurella</taxon>
    </lineage>
</organism>
<evidence type="ECO:0000256" key="4">
    <source>
        <dbReference type="SAM" id="MobiDB-lite"/>
    </source>
</evidence>
<dbReference type="Proteomes" id="UP000070409">
    <property type="component" value="Unassembled WGS sequence"/>
</dbReference>